<dbReference type="OrthoDB" id="291007at2759"/>
<keyword evidence="1" id="KW-0175">Coiled coil</keyword>
<dbReference type="EMBL" id="JAEVFJ010000061">
    <property type="protein sequence ID" value="KAH8077868.1"/>
    <property type="molecule type" value="Genomic_DNA"/>
</dbReference>
<dbReference type="InterPro" id="IPR001506">
    <property type="entry name" value="Peptidase_M12A"/>
</dbReference>
<dbReference type="GO" id="GO:0006508">
    <property type="term" value="P:proteolysis"/>
    <property type="evidence" value="ECO:0007669"/>
    <property type="project" value="InterPro"/>
</dbReference>
<dbReference type="GO" id="GO:0008270">
    <property type="term" value="F:zinc ion binding"/>
    <property type="evidence" value="ECO:0007669"/>
    <property type="project" value="InterPro"/>
</dbReference>
<dbReference type="SMART" id="SM00235">
    <property type="entry name" value="ZnMc"/>
    <property type="match status" value="1"/>
</dbReference>
<dbReference type="SUPFAM" id="SSF55486">
    <property type="entry name" value="Metalloproteases ('zincins'), catalytic domain"/>
    <property type="match status" value="2"/>
</dbReference>
<keyword evidence="5" id="KW-1185">Reference proteome</keyword>
<feature type="domain" description="Peptidase metallopeptidase" evidence="3">
    <location>
        <begin position="76"/>
        <end position="218"/>
    </location>
</feature>
<comment type="caution">
    <text evidence="4">The sequence shown here is derived from an EMBL/GenBank/DDBJ whole genome shotgun (WGS) entry which is preliminary data.</text>
</comment>
<sequence length="1475" mass="164443">MVPSEKAEEWSKLDPSVVRSRLVMLYAAWMLNSTPPKPSEPTPFEWFERTCADLYNPPEARHIADEFRLFAVMTKSSLLWDNGTELTYSFIDGSDVQHAKVEKTIVEWTWYTNITFKKVDANGQIRITFNPKLGSWSYVGKQIEDVAADKATMNLGVVKSTSGTTEEESGTILHEFGHTLGMLHEHQSPVRGGTITLKESAVYDFYTSTQQWPKDRVKSQIIDVYNLKDVSNFSKFDKESIMMYWMPRDMNEQDIEVKPNYVLSDTDRAFMVIHYPRPSPSSEAPTWTLAKALKHLGVDSTTAKKIVADQADADKVRARFTQWNAVGGNTEKTGDREKPTGPDHSISAPPPPAIDKRDWCASAQITEPKNPKLSDNRVALYAATVTGDSLWQPGETIKYWYQQTLYRTPVTDGIFEPRIRRVELLESVFAEYEATAHINFVEAKSEAEADVRICFRETGSNHERSWSRIGKDCRDPSRKNDPAAWGGDERTSLYLNLPRIDLREPNKTDLEASVMRTCRHQVGHILGLTHEHPSSDSGAEEFASIMLYPHSSGNPGDKLDDKEVLRTEKNVNLSSTDKALLQVIYPSSREKLQVALATLDVSDLDSRKLLDASAVVLSKKDQGTPGHSLAVSKFRASLSAQLYEKSTSSSSDPLFSLSDPLFAPEAPPGSEAKTGNFLAQMITELQKFFNPGGGQIFTLQFPGRFLQVSEYAWNTKNAGVYGQFVKPIAANESEFRLTDQLYDVAEVVSGPNGISLSQVYEQTLNNLIPAFRTNKLAKHQQHMRDWLLKDVKASDWVEQLMKAQLEAHDPAKRKQKKLTIAASSASGPAPSFALSQKLDQTTKTVSRMELSNALMQEYLDAKNLWEEERDDMMMEALKIKPGSEESEMALNELTRRLAHTTASRQAQLAAKYNDAVVRGYFHNVREYVGYLDVKSPSELLQDAKDAMRESSMSSLDGSLRVYPVQMSPIDWYEGLSTSFTMEDLTSDPTLIEAQIQAKSKQLDTLTAQMTSLLFGTKGKVEELQQKTSAAQATLDNAQSNLTSQYTHQVLSMARTCFNSSGKLNVAQLKPAMEKANLANEVITQLQKDLEDVATKQQALTNASRAYNDALASLRLAEATDTRQQQELIQQKIESTKREISELTTRYTSLNKSVERPAPDKTLKSLKDIDLFPPSNDTSGGSRWQQIQMHHLVESDYTRQTSSASSSSSSAQCNLWLASYSRSKSESQASSSNLNSKRTDEIELGFRATLVTVDRAGWFRPQFYKQSEAFYHIDKNITWSKWPDGVNNAGELKAKGEVEFQKLNKANLLPAYPVAYVICKDITIKIKNSSTTVSTDQSSMKKDAASSGGVLCFSFSEGSSSSQSENSHSVVTCTDGCVIRIPGPQVLGYIMQLTDPDLTDDIPDEIPEDFFVPEADYNKTHGGSSGPLHNIPAPPKPNPTLVEQIQNLLKQAHVPSDTLASVQEALQKELNSVAKK</sequence>
<name>A0A8K0XK50_9AGAR</name>
<dbReference type="Proteomes" id="UP000813824">
    <property type="component" value="Unassembled WGS sequence"/>
</dbReference>
<evidence type="ECO:0000313" key="5">
    <source>
        <dbReference type="Proteomes" id="UP000813824"/>
    </source>
</evidence>
<feature type="compositionally biased region" description="Basic and acidic residues" evidence="2">
    <location>
        <begin position="332"/>
        <end position="341"/>
    </location>
</feature>
<organism evidence="4 5">
    <name type="scientific">Cristinia sonorae</name>
    <dbReference type="NCBI Taxonomy" id="1940300"/>
    <lineage>
        <taxon>Eukaryota</taxon>
        <taxon>Fungi</taxon>
        <taxon>Dikarya</taxon>
        <taxon>Basidiomycota</taxon>
        <taxon>Agaricomycotina</taxon>
        <taxon>Agaricomycetes</taxon>
        <taxon>Agaricomycetidae</taxon>
        <taxon>Agaricales</taxon>
        <taxon>Pleurotineae</taxon>
        <taxon>Stephanosporaceae</taxon>
        <taxon>Cristinia</taxon>
    </lineage>
</organism>
<gene>
    <name evidence="4" type="ORF">BXZ70DRAFT_690995</name>
</gene>
<dbReference type="GO" id="GO:0004222">
    <property type="term" value="F:metalloendopeptidase activity"/>
    <property type="evidence" value="ECO:0007669"/>
    <property type="project" value="InterPro"/>
</dbReference>
<dbReference type="Gene3D" id="3.40.390.10">
    <property type="entry name" value="Collagenase (Catalytic Domain)"/>
    <property type="match status" value="2"/>
</dbReference>
<evidence type="ECO:0000256" key="1">
    <source>
        <dbReference type="SAM" id="Coils"/>
    </source>
</evidence>
<accession>A0A8K0XK50</accession>
<proteinExistence type="predicted"/>
<dbReference type="InterPro" id="IPR024079">
    <property type="entry name" value="MetalloPept_cat_dom_sf"/>
</dbReference>
<dbReference type="Pfam" id="PF01400">
    <property type="entry name" value="Astacin"/>
    <property type="match status" value="1"/>
</dbReference>
<feature type="region of interest" description="Disordered" evidence="2">
    <location>
        <begin position="325"/>
        <end position="353"/>
    </location>
</feature>
<protein>
    <recommendedName>
        <fullName evidence="3">Peptidase metallopeptidase domain-containing protein</fullName>
    </recommendedName>
</protein>
<evidence type="ECO:0000256" key="2">
    <source>
        <dbReference type="SAM" id="MobiDB-lite"/>
    </source>
</evidence>
<feature type="coiled-coil region" evidence="1">
    <location>
        <begin position="1082"/>
        <end position="1152"/>
    </location>
</feature>
<reference evidence="4" key="1">
    <citation type="journal article" date="2021" name="New Phytol.">
        <title>Evolutionary innovations through gain and loss of genes in the ectomycorrhizal Boletales.</title>
        <authorList>
            <person name="Wu G."/>
            <person name="Miyauchi S."/>
            <person name="Morin E."/>
            <person name="Kuo A."/>
            <person name="Drula E."/>
            <person name="Varga T."/>
            <person name="Kohler A."/>
            <person name="Feng B."/>
            <person name="Cao Y."/>
            <person name="Lipzen A."/>
            <person name="Daum C."/>
            <person name="Hundley H."/>
            <person name="Pangilinan J."/>
            <person name="Johnson J."/>
            <person name="Barry K."/>
            <person name="LaButti K."/>
            <person name="Ng V."/>
            <person name="Ahrendt S."/>
            <person name="Min B."/>
            <person name="Choi I.G."/>
            <person name="Park H."/>
            <person name="Plett J.M."/>
            <person name="Magnuson J."/>
            <person name="Spatafora J.W."/>
            <person name="Nagy L.G."/>
            <person name="Henrissat B."/>
            <person name="Grigoriev I.V."/>
            <person name="Yang Z.L."/>
            <person name="Xu J."/>
            <person name="Martin F.M."/>
        </authorList>
    </citation>
    <scope>NUCLEOTIDE SEQUENCE</scope>
    <source>
        <strain evidence="4">KKN 215</strain>
    </source>
</reference>
<evidence type="ECO:0000313" key="4">
    <source>
        <dbReference type="EMBL" id="KAH8077868.1"/>
    </source>
</evidence>
<evidence type="ECO:0000259" key="3">
    <source>
        <dbReference type="SMART" id="SM00235"/>
    </source>
</evidence>
<dbReference type="InterPro" id="IPR006026">
    <property type="entry name" value="Peptidase_Metallo"/>
</dbReference>